<accession>A8H8E6</accession>
<dbReference type="Proteomes" id="UP000002608">
    <property type="component" value="Chromosome"/>
</dbReference>
<feature type="chain" id="PRO_5002722512" description="Tetratricopeptide domain protein" evidence="1">
    <location>
        <begin position="21"/>
        <end position="454"/>
    </location>
</feature>
<dbReference type="InterPro" id="IPR011990">
    <property type="entry name" value="TPR-like_helical_dom_sf"/>
</dbReference>
<dbReference type="eggNOG" id="COG0457">
    <property type="taxonomic scope" value="Bacteria"/>
</dbReference>
<dbReference type="KEGG" id="spl:Spea_3520"/>
<evidence type="ECO:0000256" key="1">
    <source>
        <dbReference type="SAM" id="SignalP"/>
    </source>
</evidence>
<feature type="signal peptide" evidence="1">
    <location>
        <begin position="1"/>
        <end position="20"/>
    </location>
</feature>
<gene>
    <name evidence="2" type="ordered locus">Spea_3520</name>
</gene>
<dbReference type="OrthoDB" id="6253367at2"/>
<organism evidence="2 3">
    <name type="scientific">Shewanella pealeana (strain ATCC 700345 / ANG-SQ1)</name>
    <dbReference type="NCBI Taxonomy" id="398579"/>
    <lineage>
        <taxon>Bacteria</taxon>
        <taxon>Pseudomonadati</taxon>
        <taxon>Pseudomonadota</taxon>
        <taxon>Gammaproteobacteria</taxon>
        <taxon>Alteromonadales</taxon>
        <taxon>Shewanellaceae</taxon>
        <taxon>Shewanella</taxon>
    </lineage>
</organism>
<proteinExistence type="predicted"/>
<evidence type="ECO:0000313" key="2">
    <source>
        <dbReference type="EMBL" id="ABV88833.1"/>
    </source>
</evidence>
<sequence length="454" mass="50825">MNYLKLSALMLLLVSSLSHGQDVNTSVGRDLNRYESGVLSKATALLERNELDVALKLMIPLLEQSKPHQVVFQYVCKTLGDTGADTKALSCWLRGYQLYPQQSQIAINLGHSQLQLEQYKAAIATLTRLKLSMLDEPIAAQIRYMRGYAHYQLGQYQAAIDLLYSADVKLHWWPIISYSQLALEQWQQSKVSAQQWLTFEPANLTAWQVLTRAELGLDNKLEAAVASDVSAQLQGLSSASRSLQNRFGLFGQIKAYNLAASCTSLTLTANSLSFEAFDTQDLACAQYAWLSGRYDQGLAFLQAFNSDNLHGTAVDRGRLNQGNLGHVSFKDTNLNDDNDSMKSSLRLIDDFYLLQGQLYAALKQGDNARKAWSKVGQQILPLGTAAEIKHARQRRNELQGQAQLLIGQSYWLEQQWPEAQASYRKLAQTPGFETLAAAFGQRLESFTLREDKLR</sequence>
<dbReference type="Pfam" id="PF13432">
    <property type="entry name" value="TPR_16"/>
    <property type="match status" value="1"/>
</dbReference>
<evidence type="ECO:0008006" key="4">
    <source>
        <dbReference type="Google" id="ProtNLM"/>
    </source>
</evidence>
<dbReference type="STRING" id="398579.Spea_3520"/>
<dbReference type="Gene3D" id="1.25.40.10">
    <property type="entry name" value="Tetratricopeptide repeat domain"/>
    <property type="match status" value="2"/>
</dbReference>
<keyword evidence="3" id="KW-1185">Reference proteome</keyword>
<name>A8H8E6_SHEPA</name>
<dbReference type="HOGENOM" id="CLU_640753_0_0_6"/>
<dbReference type="SUPFAM" id="SSF48452">
    <property type="entry name" value="TPR-like"/>
    <property type="match status" value="2"/>
</dbReference>
<protein>
    <recommendedName>
        <fullName evidence="4">Tetratricopeptide domain protein</fullName>
    </recommendedName>
</protein>
<dbReference type="RefSeq" id="WP_012156718.1">
    <property type="nucleotide sequence ID" value="NC_009901.1"/>
</dbReference>
<dbReference type="EMBL" id="CP000851">
    <property type="protein sequence ID" value="ABV88833.1"/>
    <property type="molecule type" value="Genomic_DNA"/>
</dbReference>
<dbReference type="AlphaFoldDB" id="A8H8E6"/>
<evidence type="ECO:0000313" key="3">
    <source>
        <dbReference type="Proteomes" id="UP000002608"/>
    </source>
</evidence>
<keyword evidence="1" id="KW-0732">Signal</keyword>
<reference evidence="2 3" key="1">
    <citation type="submission" date="2007-10" db="EMBL/GenBank/DDBJ databases">
        <title>Complete sequence of Shewanella pealeana ATCC 700345.</title>
        <authorList>
            <consortium name="US DOE Joint Genome Institute"/>
            <person name="Copeland A."/>
            <person name="Lucas S."/>
            <person name="Lapidus A."/>
            <person name="Barry K."/>
            <person name="Glavina del Rio T."/>
            <person name="Dalin E."/>
            <person name="Tice H."/>
            <person name="Pitluck S."/>
            <person name="Chertkov O."/>
            <person name="Brettin T."/>
            <person name="Bruce D."/>
            <person name="Detter J.C."/>
            <person name="Han C."/>
            <person name="Schmutz J."/>
            <person name="Larimer F."/>
            <person name="Land M."/>
            <person name="Hauser L."/>
            <person name="Kyrpides N."/>
            <person name="Kim E."/>
            <person name="Zhao J.-S.Z."/>
            <person name="Manno D."/>
            <person name="Hawari J."/>
            <person name="Richardson P."/>
        </authorList>
    </citation>
    <scope>NUCLEOTIDE SEQUENCE [LARGE SCALE GENOMIC DNA]</scope>
    <source>
        <strain evidence="3">ATCC 700345 / ANG-SQ1</strain>
    </source>
</reference>